<gene>
    <name evidence="3" type="ORF">Sipo8835_42800</name>
</gene>
<sequence>MWTGVGLCAAGVVGLVVGAVLDVDAADPWASVAGGVAALIGIALTLLAQLGNSAPPPAPPAPGTGVNASGPGAIAAGGHIGTASTGGATSPPAAPSPIPAPSPAPDPATGGVNASGAGSIAAGGDIGTASTGN</sequence>
<accession>A0AAE8VTV9</accession>
<dbReference type="EMBL" id="SPAZ01000349">
    <property type="protein sequence ID" value="TQE16845.1"/>
    <property type="molecule type" value="Genomic_DNA"/>
</dbReference>
<dbReference type="Proteomes" id="UP000318720">
    <property type="component" value="Unassembled WGS sequence"/>
</dbReference>
<keyword evidence="2" id="KW-0812">Transmembrane</keyword>
<feature type="compositionally biased region" description="Low complexity" evidence="1">
    <location>
        <begin position="107"/>
        <end position="133"/>
    </location>
</feature>
<evidence type="ECO:0000256" key="1">
    <source>
        <dbReference type="SAM" id="MobiDB-lite"/>
    </source>
</evidence>
<comment type="caution">
    <text evidence="3">The sequence shown here is derived from an EMBL/GenBank/DDBJ whole genome shotgun (WGS) entry which is preliminary data.</text>
</comment>
<evidence type="ECO:0000313" key="3">
    <source>
        <dbReference type="EMBL" id="TQE16845.1"/>
    </source>
</evidence>
<keyword evidence="2" id="KW-1133">Transmembrane helix</keyword>
<feature type="region of interest" description="Disordered" evidence="1">
    <location>
        <begin position="51"/>
        <end position="133"/>
    </location>
</feature>
<organism evidence="3 4">
    <name type="scientific">Streptomyces ipomoeae</name>
    <dbReference type="NCBI Taxonomy" id="103232"/>
    <lineage>
        <taxon>Bacteria</taxon>
        <taxon>Bacillati</taxon>
        <taxon>Actinomycetota</taxon>
        <taxon>Actinomycetes</taxon>
        <taxon>Kitasatosporales</taxon>
        <taxon>Streptomycetaceae</taxon>
        <taxon>Streptomyces</taxon>
    </lineage>
</organism>
<evidence type="ECO:0000256" key="2">
    <source>
        <dbReference type="SAM" id="Phobius"/>
    </source>
</evidence>
<proteinExistence type="predicted"/>
<reference evidence="3 4" key="1">
    <citation type="submission" date="2019-03" db="EMBL/GenBank/DDBJ databases">
        <title>Comparative genomic analyses of the sweetpotato soil rot pathogen, Streptomyces ipomoeae.</title>
        <authorList>
            <person name="Ruschel Soares N."/>
            <person name="Badger J.H."/>
            <person name="Huguet-Tapia J.C."/>
            <person name="Clark C.A."/>
            <person name="Pettis G.S."/>
        </authorList>
    </citation>
    <scope>NUCLEOTIDE SEQUENCE [LARGE SCALE GENOMIC DNA]</scope>
    <source>
        <strain evidence="3 4">88-35</strain>
    </source>
</reference>
<evidence type="ECO:0000313" key="4">
    <source>
        <dbReference type="Proteomes" id="UP000318720"/>
    </source>
</evidence>
<protein>
    <submittedName>
        <fullName evidence="3">Uncharacterized protein</fullName>
    </submittedName>
</protein>
<feature type="compositionally biased region" description="Low complexity" evidence="1">
    <location>
        <begin position="68"/>
        <end position="91"/>
    </location>
</feature>
<keyword evidence="2" id="KW-0472">Membrane</keyword>
<name>A0AAE8VTV9_9ACTN</name>
<feature type="transmembrane region" description="Helical" evidence="2">
    <location>
        <begin position="28"/>
        <end position="48"/>
    </location>
</feature>
<feature type="compositionally biased region" description="Pro residues" evidence="1">
    <location>
        <begin position="92"/>
        <end position="106"/>
    </location>
</feature>
<dbReference type="AlphaFoldDB" id="A0AAE8VTV9"/>